<gene>
    <name evidence="2" type="ORF">E2F46_03260</name>
</gene>
<evidence type="ECO:0000313" key="3">
    <source>
        <dbReference type="Proteomes" id="UP000294796"/>
    </source>
</evidence>
<name>A0A4R5U0X8_9GAMM</name>
<protein>
    <submittedName>
        <fullName evidence="2">Uncharacterized protein</fullName>
    </submittedName>
</protein>
<dbReference type="RefSeq" id="WP_133320735.1">
    <property type="nucleotide sequence ID" value="NZ_SMTF01000002.1"/>
</dbReference>
<evidence type="ECO:0000256" key="1">
    <source>
        <dbReference type="SAM" id="SignalP"/>
    </source>
</evidence>
<keyword evidence="1" id="KW-0732">Signal</keyword>
<evidence type="ECO:0000313" key="2">
    <source>
        <dbReference type="EMBL" id="TDK27235.1"/>
    </source>
</evidence>
<dbReference type="EMBL" id="SMTF01000002">
    <property type="protein sequence ID" value="TDK27235.1"/>
    <property type="molecule type" value="Genomic_DNA"/>
</dbReference>
<comment type="caution">
    <text evidence="2">The sequence shown here is derived from an EMBL/GenBank/DDBJ whole genome shotgun (WGS) entry which is preliminary data.</text>
</comment>
<dbReference type="Proteomes" id="UP000294796">
    <property type="component" value="Unassembled WGS sequence"/>
</dbReference>
<feature type="chain" id="PRO_5020466247" evidence="1">
    <location>
        <begin position="30"/>
        <end position="161"/>
    </location>
</feature>
<keyword evidence="3" id="KW-1185">Reference proteome</keyword>
<organism evidence="2 3">
    <name type="scientific">Luteimonas aestuarii</name>
    <dbReference type="NCBI Taxonomy" id="453837"/>
    <lineage>
        <taxon>Bacteria</taxon>
        <taxon>Pseudomonadati</taxon>
        <taxon>Pseudomonadota</taxon>
        <taxon>Gammaproteobacteria</taxon>
        <taxon>Lysobacterales</taxon>
        <taxon>Lysobacteraceae</taxon>
        <taxon>Luteimonas</taxon>
    </lineage>
</organism>
<proteinExistence type="predicted"/>
<dbReference type="AlphaFoldDB" id="A0A4R5U0X8"/>
<reference evidence="2 3" key="1">
    <citation type="submission" date="2019-03" db="EMBL/GenBank/DDBJ databases">
        <title>Luteimonas zhaokaii sp.nov., isolated from the rectal contents of Plateau pika in Yushu, Qinghai Province, China.</title>
        <authorList>
            <person name="Zhang G."/>
        </authorList>
    </citation>
    <scope>NUCLEOTIDE SEQUENCE [LARGE SCALE GENOMIC DNA]</scope>
    <source>
        <strain evidence="2 3">B9</strain>
    </source>
</reference>
<feature type="signal peptide" evidence="1">
    <location>
        <begin position="1"/>
        <end position="29"/>
    </location>
</feature>
<accession>A0A4R5U0X8</accession>
<sequence length="161" mass="16976">MPNKSSVAASLLLAISAGLLLSAPGTAHAGTTAPTCIAPGQCFVTRNYWSGPVPNNLYTAHAGGTLFGIAPSRVSACRVLSNVLRNNGRIAQQERNCLPALRAGNPFVIFALDRHGVNNTMLFRATCNNPTRLRTRLTLVIDGRQYSGAVAEAVVRPCSST</sequence>